<keyword evidence="4 8" id="KW-0479">Metal-binding</keyword>
<feature type="binding site" evidence="8 12">
    <location>
        <position position="255"/>
    </location>
    <ligand>
        <name>Zn(2+)</name>
        <dbReference type="ChEBI" id="CHEBI:29105"/>
    </ligand>
</feature>
<feature type="binding site" evidence="8 11">
    <location>
        <position position="230"/>
    </location>
    <ligand>
        <name>substrate</name>
    </ligand>
</feature>
<organism evidence="14 15">
    <name type="scientific">Candidatus Limadaptatus stercoripullorum</name>
    <dbReference type="NCBI Taxonomy" id="2840846"/>
    <lineage>
        <taxon>Bacteria</taxon>
        <taxon>Bacillati</taxon>
        <taxon>Bacillota</taxon>
        <taxon>Clostridia</taxon>
        <taxon>Eubacteriales</taxon>
        <taxon>Candidatus Limadaptatus</taxon>
    </lineage>
</organism>
<feature type="binding site" evidence="8 12">
    <location>
        <position position="252"/>
    </location>
    <ligand>
        <name>Zn(2+)</name>
        <dbReference type="ChEBI" id="CHEBI:29105"/>
    </ligand>
</feature>
<dbReference type="CDD" id="cd06572">
    <property type="entry name" value="Histidinol_dh"/>
    <property type="match status" value="1"/>
</dbReference>
<evidence type="ECO:0000256" key="11">
    <source>
        <dbReference type="PIRSR" id="PIRSR000099-3"/>
    </source>
</evidence>
<sequence length="422" mass="45182">MIQIVRGALPEDILDRQEQDLGKYESVVADIIARVRREGDEALRYYARKFDGVELDSLEVPREELLRAEEEVGEEYLAMLLRAAANIREFHEKQLEKGFCIKRPDGTVLGQRVSPVARAGIYVPGGTASYPSTVLMNAIPASVAGVPEIIMVTPPSREGGIRREVLAAASVAGVTRVFAIGGAGAIAALAYGTESVPRVDKITGPGNIYVATAKRMVYGAVGIDMVAGPSEILIIADKTADPALVAADMLSQAEHDALATAVLVTDDLGLAERVAEEIDEQLKVLPRREIAEKSIMNRGKIIVTDSIEKAVEVSDAIAPEHLELCVAEPRNLFDKVTSAGSVFLGHNTPEAAGDYYAGANHTLPTGGSARFSSPLSACDFLKRTQYIEYSAEGILGAIDDIVTFAESEGLSGHARSAARRRR</sequence>
<evidence type="ECO:0000256" key="12">
    <source>
        <dbReference type="PIRSR" id="PIRSR000099-4"/>
    </source>
</evidence>
<reference evidence="14" key="1">
    <citation type="submission" date="2020-10" db="EMBL/GenBank/DDBJ databases">
        <authorList>
            <person name="Gilroy R."/>
        </authorList>
    </citation>
    <scope>NUCLEOTIDE SEQUENCE</scope>
    <source>
        <strain evidence="14">10406</strain>
    </source>
</reference>
<dbReference type="GO" id="GO:0000105">
    <property type="term" value="P:L-histidine biosynthetic process"/>
    <property type="evidence" value="ECO:0007669"/>
    <property type="project" value="UniProtKB-UniRule"/>
</dbReference>
<feature type="binding site" evidence="8 12">
    <location>
        <position position="354"/>
    </location>
    <ligand>
        <name>Zn(2+)</name>
        <dbReference type="ChEBI" id="CHEBI:29105"/>
    </ligand>
</feature>
<dbReference type="Proteomes" id="UP000886857">
    <property type="component" value="Unassembled WGS sequence"/>
</dbReference>
<evidence type="ECO:0000313" key="15">
    <source>
        <dbReference type="Proteomes" id="UP000886857"/>
    </source>
</evidence>
<dbReference type="PRINTS" id="PR00083">
    <property type="entry name" value="HOLDHDRGNASE"/>
</dbReference>
<dbReference type="EC" id="1.1.1.23" evidence="3 8"/>
<feature type="binding site" evidence="8 12">
    <location>
        <position position="413"/>
    </location>
    <ligand>
        <name>Zn(2+)</name>
        <dbReference type="ChEBI" id="CHEBI:29105"/>
    </ligand>
</feature>
<comment type="cofactor">
    <cofactor evidence="8 12">
        <name>Zn(2+)</name>
        <dbReference type="ChEBI" id="CHEBI:29105"/>
    </cofactor>
    <text evidence="8 12">Binds 1 zinc ion per subunit.</text>
</comment>
<keyword evidence="8" id="KW-0368">Histidine biosynthesis</keyword>
<dbReference type="NCBIfam" id="TIGR00069">
    <property type="entry name" value="hisD"/>
    <property type="match status" value="1"/>
</dbReference>
<comment type="caution">
    <text evidence="8">Lacks conserved residue(s) required for the propagation of feature annotation.</text>
</comment>
<keyword evidence="6 8" id="KW-0560">Oxidoreductase</keyword>
<dbReference type="InterPro" id="IPR022695">
    <property type="entry name" value="Histidinol_DH_monofunct"/>
</dbReference>
<protein>
    <recommendedName>
        <fullName evidence="3 8">Histidinol dehydrogenase</fullName>
        <shortName evidence="8">HDH</shortName>
        <ecNumber evidence="3 8">1.1.1.23</ecNumber>
    </recommendedName>
</protein>
<keyword evidence="8" id="KW-0028">Amino-acid biosynthesis</keyword>
<dbReference type="HAMAP" id="MF_01024">
    <property type="entry name" value="HisD"/>
    <property type="match status" value="1"/>
</dbReference>
<keyword evidence="8" id="KW-0520">NAD</keyword>
<evidence type="ECO:0000256" key="5">
    <source>
        <dbReference type="ARBA" id="ARBA00022833"/>
    </source>
</evidence>
<dbReference type="PANTHER" id="PTHR21256">
    <property type="entry name" value="HISTIDINOL DEHYDROGENASE HDH"/>
    <property type="match status" value="1"/>
</dbReference>
<evidence type="ECO:0000256" key="3">
    <source>
        <dbReference type="ARBA" id="ARBA00012965"/>
    </source>
</evidence>
<evidence type="ECO:0000256" key="9">
    <source>
        <dbReference type="PIRNR" id="PIRNR000099"/>
    </source>
</evidence>
<dbReference type="InterPro" id="IPR012131">
    <property type="entry name" value="Hstdl_DH"/>
</dbReference>
<dbReference type="GO" id="GO:0008270">
    <property type="term" value="F:zinc ion binding"/>
    <property type="evidence" value="ECO:0007669"/>
    <property type="project" value="UniProtKB-UniRule"/>
</dbReference>
<keyword evidence="5 8" id="KW-0862">Zinc</keyword>
<comment type="function">
    <text evidence="1 8">Catalyzes the sequential NAD-dependent oxidations of L-histidinol to L-histidinaldehyde and then to L-histidine.</text>
</comment>
<dbReference type="GO" id="GO:0005829">
    <property type="term" value="C:cytosol"/>
    <property type="evidence" value="ECO:0007669"/>
    <property type="project" value="TreeGrafter"/>
</dbReference>
<dbReference type="GO" id="GO:0004399">
    <property type="term" value="F:histidinol dehydrogenase activity"/>
    <property type="evidence" value="ECO:0007669"/>
    <property type="project" value="UniProtKB-UniRule"/>
</dbReference>
<evidence type="ECO:0000256" key="6">
    <source>
        <dbReference type="ARBA" id="ARBA00023002"/>
    </source>
</evidence>
<dbReference type="AlphaFoldDB" id="A0A9D1N8H7"/>
<dbReference type="SUPFAM" id="SSF53720">
    <property type="entry name" value="ALDH-like"/>
    <property type="match status" value="1"/>
</dbReference>
<feature type="active site" description="Proton acceptor" evidence="8 10">
    <location>
        <position position="320"/>
    </location>
</feature>
<reference evidence="14" key="2">
    <citation type="journal article" date="2021" name="PeerJ">
        <title>Extensive microbial diversity within the chicken gut microbiome revealed by metagenomics and culture.</title>
        <authorList>
            <person name="Gilroy R."/>
            <person name="Ravi A."/>
            <person name="Getino M."/>
            <person name="Pursley I."/>
            <person name="Horton D.L."/>
            <person name="Alikhan N.F."/>
            <person name="Baker D."/>
            <person name="Gharbi K."/>
            <person name="Hall N."/>
            <person name="Watson M."/>
            <person name="Adriaenssens E.M."/>
            <person name="Foster-Nyarko E."/>
            <person name="Jarju S."/>
            <person name="Secka A."/>
            <person name="Antonio M."/>
            <person name="Oren A."/>
            <person name="Chaudhuri R.R."/>
            <person name="La Ragione R."/>
            <person name="Hildebrand F."/>
            <person name="Pallen M.J."/>
        </authorList>
    </citation>
    <scope>NUCLEOTIDE SEQUENCE</scope>
    <source>
        <strain evidence="14">10406</strain>
    </source>
</reference>
<dbReference type="FunFam" id="3.40.50.1980:FF:000026">
    <property type="entry name" value="Histidinol dehydrogenase"/>
    <property type="match status" value="1"/>
</dbReference>
<evidence type="ECO:0000256" key="10">
    <source>
        <dbReference type="PIRSR" id="PIRSR000099-1"/>
    </source>
</evidence>
<evidence type="ECO:0000256" key="4">
    <source>
        <dbReference type="ARBA" id="ARBA00022723"/>
    </source>
</evidence>
<evidence type="ECO:0000256" key="13">
    <source>
        <dbReference type="RuleBase" id="RU004175"/>
    </source>
</evidence>
<proteinExistence type="inferred from homology"/>
<dbReference type="PROSITE" id="PS00611">
    <property type="entry name" value="HISOL_DEHYDROGENASE"/>
    <property type="match status" value="1"/>
</dbReference>
<comment type="similarity">
    <text evidence="2 8 9 13">Belongs to the histidinol dehydrogenase family.</text>
</comment>
<comment type="catalytic activity">
    <reaction evidence="7 8">
        <text>L-histidinol + 2 NAD(+) + H2O = L-histidine + 2 NADH + 3 H(+)</text>
        <dbReference type="Rhea" id="RHEA:20641"/>
        <dbReference type="ChEBI" id="CHEBI:15377"/>
        <dbReference type="ChEBI" id="CHEBI:15378"/>
        <dbReference type="ChEBI" id="CHEBI:57540"/>
        <dbReference type="ChEBI" id="CHEBI:57595"/>
        <dbReference type="ChEBI" id="CHEBI:57699"/>
        <dbReference type="ChEBI" id="CHEBI:57945"/>
        <dbReference type="EC" id="1.1.1.23"/>
    </reaction>
</comment>
<dbReference type="PIRSF" id="PIRSF000099">
    <property type="entry name" value="Histidinol_dh"/>
    <property type="match status" value="1"/>
</dbReference>
<evidence type="ECO:0000256" key="8">
    <source>
        <dbReference type="HAMAP-Rule" id="MF_01024"/>
    </source>
</evidence>
<feature type="binding site" evidence="8 11">
    <location>
        <position position="354"/>
    </location>
    <ligand>
        <name>substrate</name>
    </ligand>
</feature>
<evidence type="ECO:0000256" key="2">
    <source>
        <dbReference type="ARBA" id="ARBA00010178"/>
    </source>
</evidence>
<comment type="pathway">
    <text evidence="8">Amino-acid biosynthesis; L-histidine biosynthesis; L-histidine from 5-phospho-alpha-D-ribose 1-diphosphate: step 9/9.</text>
</comment>
<feature type="binding site" evidence="8 11">
    <location>
        <position position="252"/>
    </location>
    <ligand>
        <name>substrate</name>
    </ligand>
</feature>
<gene>
    <name evidence="8 14" type="primary">hisD</name>
    <name evidence="14" type="ORF">IAC73_00870</name>
</gene>
<dbReference type="EMBL" id="DVOE01000010">
    <property type="protein sequence ID" value="HIU98379.1"/>
    <property type="molecule type" value="Genomic_DNA"/>
</dbReference>
<feature type="binding site" evidence="8 11">
    <location>
        <position position="408"/>
    </location>
    <ligand>
        <name>substrate</name>
    </ligand>
</feature>
<feature type="binding site" evidence="8 11">
    <location>
        <position position="321"/>
    </location>
    <ligand>
        <name>substrate</name>
    </ligand>
</feature>
<dbReference type="Gene3D" id="3.40.50.1980">
    <property type="entry name" value="Nitrogenase molybdenum iron protein domain"/>
    <property type="match status" value="2"/>
</dbReference>
<evidence type="ECO:0000256" key="1">
    <source>
        <dbReference type="ARBA" id="ARBA00003850"/>
    </source>
</evidence>
<evidence type="ECO:0000313" key="14">
    <source>
        <dbReference type="EMBL" id="HIU98379.1"/>
    </source>
</evidence>
<name>A0A9D1N8H7_9FIRM</name>
<dbReference type="GO" id="GO:0051287">
    <property type="term" value="F:NAD binding"/>
    <property type="evidence" value="ECO:0007669"/>
    <property type="project" value="InterPro"/>
</dbReference>
<evidence type="ECO:0000256" key="7">
    <source>
        <dbReference type="ARBA" id="ARBA00049489"/>
    </source>
</evidence>
<dbReference type="PANTHER" id="PTHR21256:SF2">
    <property type="entry name" value="HISTIDINE BIOSYNTHESIS TRIFUNCTIONAL PROTEIN"/>
    <property type="match status" value="1"/>
</dbReference>
<dbReference type="FunFam" id="3.40.50.1980:FF:000001">
    <property type="entry name" value="Histidinol dehydrogenase"/>
    <property type="match status" value="1"/>
</dbReference>
<dbReference type="Pfam" id="PF00815">
    <property type="entry name" value="Histidinol_dh"/>
    <property type="match status" value="1"/>
</dbReference>
<comment type="caution">
    <text evidence="14">The sequence shown here is derived from an EMBL/GenBank/DDBJ whole genome shotgun (WGS) entry which is preliminary data.</text>
</comment>
<dbReference type="InterPro" id="IPR016161">
    <property type="entry name" value="Ald_DH/histidinol_DH"/>
</dbReference>
<accession>A0A9D1N8H7</accession>
<dbReference type="Gene3D" id="1.20.5.1300">
    <property type="match status" value="1"/>
</dbReference>
<feature type="active site" description="Proton acceptor" evidence="8 10">
    <location>
        <position position="321"/>
    </location>
</feature>
<dbReference type="InterPro" id="IPR001692">
    <property type="entry name" value="Histidinol_DH_CS"/>
</dbReference>
<feature type="binding site" evidence="8 11">
    <location>
        <position position="255"/>
    </location>
    <ligand>
        <name>substrate</name>
    </ligand>
</feature>
<feature type="binding site" evidence="8 11">
    <location>
        <position position="413"/>
    </location>
    <ligand>
        <name>substrate</name>
    </ligand>
</feature>